<dbReference type="AlphaFoldDB" id="A0AAC9QUU7"/>
<evidence type="ECO:0000313" key="1">
    <source>
        <dbReference type="EMBL" id="ARD66093.1"/>
    </source>
</evidence>
<dbReference type="EMBL" id="CP019962">
    <property type="protein sequence ID" value="ARD66093.1"/>
    <property type="molecule type" value="Genomic_DNA"/>
</dbReference>
<dbReference type="KEGG" id="elim:B2M23_11310"/>
<evidence type="ECO:0000313" key="2">
    <source>
        <dbReference type="Proteomes" id="UP000192391"/>
    </source>
</evidence>
<proteinExistence type="predicted"/>
<gene>
    <name evidence="1" type="ORF">B2M23_11310</name>
</gene>
<reference evidence="2" key="1">
    <citation type="journal article" date="2017" name="Sci. Rep.">
        <title>Determination of the Genome and Primary Transcriptome of Syngas Fermenting Eubacterium limosum ATCC 8486.</title>
        <authorList>
            <person name="Song Y."/>
            <person name="Shin J."/>
            <person name="Jeong Y."/>
            <person name="Jin S."/>
            <person name="Lee J.K."/>
            <person name="Kim D.R."/>
            <person name="Kim S.C."/>
            <person name="Cho S."/>
            <person name="Cho B.K."/>
        </authorList>
    </citation>
    <scope>NUCLEOTIDE SEQUENCE [LARGE SCALE GENOMIC DNA]</scope>
    <source>
        <strain evidence="2">ATCC 8486</strain>
    </source>
</reference>
<name>A0AAC9QUU7_EUBLI</name>
<organism evidence="1 2">
    <name type="scientific">Eubacterium limosum</name>
    <dbReference type="NCBI Taxonomy" id="1736"/>
    <lineage>
        <taxon>Bacteria</taxon>
        <taxon>Bacillati</taxon>
        <taxon>Bacillota</taxon>
        <taxon>Clostridia</taxon>
        <taxon>Eubacteriales</taxon>
        <taxon>Eubacteriaceae</taxon>
        <taxon>Eubacterium</taxon>
    </lineage>
</organism>
<accession>A0AAC9QUU7</accession>
<protein>
    <submittedName>
        <fullName evidence="1">Uncharacterized protein</fullName>
    </submittedName>
</protein>
<dbReference type="RefSeq" id="WP_081571195.1">
    <property type="nucleotide sequence ID" value="NZ_CP019962.1"/>
</dbReference>
<sequence>MTEEEKDVSWNEWSVESVGDTRDEKRWYDTNPSLGIRLDVDVVRAEISTMNEVSFAQGRLGYWLPKYQFAAVIDRKEWENVRPKARRKMESWPMR</sequence>
<dbReference type="Proteomes" id="UP000192391">
    <property type="component" value="Chromosome"/>
</dbReference>